<evidence type="ECO:0000256" key="1">
    <source>
        <dbReference type="SAM" id="MobiDB-lite"/>
    </source>
</evidence>
<name>A0A7S4AIA1_9STRA</name>
<proteinExistence type="predicted"/>
<dbReference type="EMBL" id="HBIX01012604">
    <property type="protein sequence ID" value="CAE0716630.1"/>
    <property type="molecule type" value="Transcribed_RNA"/>
</dbReference>
<gene>
    <name evidence="2" type="ORF">PAUS00366_LOCUS9382</name>
</gene>
<feature type="compositionally biased region" description="Polar residues" evidence="1">
    <location>
        <begin position="13"/>
        <end position="26"/>
    </location>
</feature>
<evidence type="ECO:0000313" key="2">
    <source>
        <dbReference type="EMBL" id="CAE0716630.1"/>
    </source>
</evidence>
<accession>A0A7S4AIA1</accession>
<dbReference type="AlphaFoldDB" id="A0A7S4AIA1"/>
<organism evidence="2">
    <name type="scientific">Pseudo-nitzschia australis</name>
    <dbReference type="NCBI Taxonomy" id="44445"/>
    <lineage>
        <taxon>Eukaryota</taxon>
        <taxon>Sar</taxon>
        <taxon>Stramenopiles</taxon>
        <taxon>Ochrophyta</taxon>
        <taxon>Bacillariophyta</taxon>
        <taxon>Bacillariophyceae</taxon>
        <taxon>Bacillariophycidae</taxon>
        <taxon>Bacillariales</taxon>
        <taxon>Bacillariaceae</taxon>
        <taxon>Pseudo-nitzschia</taxon>
    </lineage>
</organism>
<sequence length="182" mass="20320">MLFQSFRNMLHLQTPTTPQSYGNQYKPQHEQHKQHKQHVAFTTPTKTFRYPNTPTSTVATARTAYSIEDRLDDRMNANIYNSAPIAMNSRDDVNVNDIDYTIKPTASSNSSLEEASVASSSSTAQNFNVENGVAFAKSQAALNKDYKNRRMAIKKLPLSARATTGINLKNLHPLAVRNGELC</sequence>
<feature type="region of interest" description="Disordered" evidence="1">
    <location>
        <begin position="13"/>
        <end position="54"/>
    </location>
</feature>
<protein>
    <submittedName>
        <fullName evidence="2">Uncharacterized protein</fullName>
    </submittedName>
</protein>
<feature type="compositionally biased region" description="Polar residues" evidence="1">
    <location>
        <begin position="40"/>
        <end position="54"/>
    </location>
</feature>
<reference evidence="2" key="1">
    <citation type="submission" date="2021-01" db="EMBL/GenBank/DDBJ databases">
        <authorList>
            <person name="Corre E."/>
            <person name="Pelletier E."/>
            <person name="Niang G."/>
            <person name="Scheremetjew M."/>
            <person name="Finn R."/>
            <person name="Kale V."/>
            <person name="Holt S."/>
            <person name="Cochrane G."/>
            <person name="Meng A."/>
            <person name="Brown T."/>
            <person name="Cohen L."/>
        </authorList>
    </citation>
    <scope>NUCLEOTIDE SEQUENCE</scope>
    <source>
        <strain evidence="2">10249 10 AB</strain>
    </source>
</reference>